<proteinExistence type="inferred from homology"/>
<dbReference type="PANTHER" id="PTHR43386:SF25">
    <property type="entry name" value="PEPTIDE ABC TRANSPORTER PERMEASE PROTEIN"/>
    <property type="match status" value="1"/>
</dbReference>
<comment type="subcellular location">
    <subcellularLocation>
        <location evidence="1 7">Cell membrane</location>
        <topology evidence="1 7">Multi-pass membrane protein</topology>
    </subcellularLocation>
</comment>
<gene>
    <name evidence="9" type="ORF">HOP40_22055</name>
</gene>
<keyword evidence="5 7" id="KW-1133">Transmembrane helix</keyword>
<feature type="domain" description="ABC transmembrane type-1" evidence="8">
    <location>
        <begin position="91"/>
        <end position="280"/>
    </location>
</feature>
<dbReference type="SUPFAM" id="SSF161098">
    <property type="entry name" value="MetI-like"/>
    <property type="match status" value="1"/>
</dbReference>
<dbReference type="RefSeq" id="WP_172161558.1">
    <property type="nucleotide sequence ID" value="NZ_CP053564.1"/>
</dbReference>
<dbReference type="PANTHER" id="PTHR43386">
    <property type="entry name" value="OLIGOPEPTIDE TRANSPORT SYSTEM PERMEASE PROTEIN APPC"/>
    <property type="match status" value="1"/>
</dbReference>
<dbReference type="GO" id="GO:0005886">
    <property type="term" value="C:plasma membrane"/>
    <property type="evidence" value="ECO:0007669"/>
    <property type="project" value="UniProtKB-SubCell"/>
</dbReference>
<dbReference type="Pfam" id="PF00528">
    <property type="entry name" value="BPD_transp_1"/>
    <property type="match status" value="1"/>
</dbReference>
<dbReference type="Gene3D" id="1.10.3720.10">
    <property type="entry name" value="MetI-like"/>
    <property type="match status" value="1"/>
</dbReference>
<dbReference type="InterPro" id="IPR035906">
    <property type="entry name" value="MetI-like_sf"/>
</dbReference>
<feature type="transmembrane region" description="Helical" evidence="7">
    <location>
        <begin position="258"/>
        <end position="276"/>
    </location>
</feature>
<evidence type="ECO:0000259" key="8">
    <source>
        <dbReference type="PROSITE" id="PS50928"/>
    </source>
</evidence>
<dbReference type="AlphaFoldDB" id="A0A6M6JNH1"/>
<feature type="transmembrane region" description="Helical" evidence="7">
    <location>
        <begin position="30"/>
        <end position="51"/>
    </location>
</feature>
<evidence type="ECO:0000256" key="1">
    <source>
        <dbReference type="ARBA" id="ARBA00004651"/>
    </source>
</evidence>
<evidence type="ECO:0000313" key="10">
    <source>
        <dbReference type="Proteomes" id="UP000505377"/>
    </source>
</evidence>
<reference evidence="9 10" key="1">
    <citation type="submission" date="2020-05" db="EMBL/GenBank/DDBJ databases">
        <authorList>
            <person name="Mo P."/>
        </authorList>
    </citation>
    <scope>NUCLEOTIDE SEQUENCE [LARGE SCALE GENOMIC DNA]</scope>
    <source>
        <strain evidence="9 10">Gen01</strain>
    </source>
</reference>
<organism evidence="9 10">
    <name type="scientific">Pseudonocardia broussonetiae</name>
    <dbReference type="NCBI Taxonomy" id="2736640"/>
    <lineage>
        <taxon>Bacteria</taxon>
        <taxon>Bacillati</taxon>
        <taxon>Actinomycetota</taxon>
        <taxon>Actinomycetes</taxon>
        <taxon>Pseudonocardiales</taxon>
        <taxon>Pseudonocardiaceae</taxon>
        <taxon>Pseudonocardia</taxon>
    </lineage>
</organism>
<keyword evidence="2 7" id="KW-0813">Transport</keyword>
<dbReference type="EMBL" id="CP053564">
    <property type="protein sequence ID" value="QJY48152.1"/>
    <property type="molecule type" value="Genomic_DNA"/>
</dbReference>
<keyword evidence="4 7" id="KW-0812">Transmembrane</keyword>
<evidence type="ECO:0000256" key="4">
    <source>
        <dbReference type="ARBA" id="ARBA00022692"/>
    </source>
</evidence>
<dbReference type="InterPro" id="IPR025966">
    <property type="entry name" value="OppC_N"/>
</dbReference>
<name>A0A6M6JNH1_9PSEU</name>
<evidence type="ECO:0000256" key="7">
    <source>
        <dbReference type="RuleBase" id="RU363032"/>
    </source>
</evidence>
<accession>A0A6M6JNH1</accession>
<keyword evidence="6 7" id="KW-0472">Membrane</keyword>
<keyword evidence="3" id="KW-1003">Cell membrane</keyword>
<dbReference type="Pfam" id="PF12911">
    <property type="entry name" value="OppC_N"/>
    <property type="match status" value="1"/>
</dbReference>
<comment type="similarity">
    <text evidence="7">Belongs to the binding-protein-dependent transport system permease family.</text>
</comment>
<dbReference type="CDD" id="cd06261">
    <property type="entry name" value="TM_PBP2"/>
    <property type="match status" value="1"/>
</dbReference>
<dbReference type="InterPro" id="IPR050366">
    <property type="entry name" value="BP-dependent_transpt_permease"/>
</dbReference>
<evidence type="ECO:0000256" key="6">
    <source>
        <dbReference type="ARBA" id="ARBA00023136"/>
    </source>
</evidence>
<dbReference type="GO" id="GO:0055085">
    <property type="term" value="P:transmembrane transport"/>
    <property type="evidence" value="ECO:0007669"/>
    <property type="project" value="InterPro"/>
</dbReference>
<keyword evidence="10" id="KW-1185">Reference proteome</keyword>
<sequence>MTAVLDKAAPAAPPETAWGAFRRRFARQRLAVVMAGVLGVLVVVAVLAPWITPQDPNAQTLLDRLDAPGPDHWLGADDLGRDVASRLVVATRVTIYAGALATVVSMAIGLPFGLLSGYLRGWTDAVLSRVADALMAIPPLLFAMAIVAVLGRGVTNAMIAIGVVTAPRFFRMARGVALVIREETYIEAARSIGCPTGRIVRTHVLPNMASPLIVQTSITMGFAILFEASLSFLGLGVQPPDASWGSMLQRSTQFAGEAPWLVLLPGLAILVTVLALNTVGDAVRDSVGRENRRLV</sequence>
<dbReference type="KEGG" id="pbro:HOP40_22055"/>
<protein>
    <submittedName>
        <fullName evidence="9">ABC transporter permease</fullName>
    </submittedName>
</protein>
<dbReference type="InterPro" id="IPR000515">
    <property type="entry name" value="MetI-like"/>
</dbReference>
<evidence type="ECO:0000256" key="2">
    <source>
        <dbReference type="ARBA" id="ARBA00022448"/>
    </source>
</evidence>
<evidence type="ECO:0000256" key="3">
    <source>
        <dbReference type="ARBA" id="ARBA00022475"/>
    </source>
</evidence>
<evidence type="ECO:0000256" key="5">
    <source>
        <dbReference type="ARBA" id="ARBA00022989"/>
    </source>
</evidence>
<feature type="transmembrane region" description="Helical" evidence="7">
    <location>
        <begin position="212"/>
        <end position="237"/>
    </location>
</feature>
<dbReference type="PROSITE" id="PS50928">
    <property type="entry name" value="ABC_TM1"/>
    <property type="match status" value="1"/>
</dbReference>
<feature type="transmembrane region" description="Helical" evidence="7">
    <location>
        <begin position="95"/>
        <end position="119"/>
    </location>
</feature>
<evidence type="ECO:0000313" key="9">
    <source>
        <dbReference type="EMBL" id="QJY48152.1"/>
    </source>
</evidence>
<feature type="transmembrane region" description="Helical" evidence="7">
    <location>
        <begin position="140"/>
        <end position="164"/>
    </location>
</feature>
<dbReference type="Proteomes" id="UP000505377">
    <property type="component" value="Chromosome"/>
</dbReference>